<dbReference type="Proteomes" id="UP000078046">
    <property type="component" value="Unassembled WGS sequence"/>
</dbReference>
<keyword evidence="2" id="KW-1185">Reference proteome</keyword>
<comment type="caution">
    <text evidence="1">The sequence shown here is derived from an EMBL/GenBank/DDBJ whole genome shotgun (WGS) entry which is preliminary data.</text>
</comment>
<name>A0A177AU64_9BILA</name>
<dbReference type="AlphaFoldDB" id="A0A177AU64"/>
<reference evidence="1 2" key="1">
    <citation type="submission" date="2016-04" db="EMBL/GenBank/DDBJ databases">
        <title>The genome of Intoshia linei affirms orthonectids as highly simplified spiralians.</title>
        <authorList>
            <person name="Mikhailov K.V."/>
            <person name="Slusarev G.S."/>
            <person name="Nikitin M.A."/>
            <person name="Logacheva M.D."/>
            <person name="Penin A."/>
            <person name="Aleoshin V."/>
            <person name="Panchin Y.V."/>
        </authorList>
    </citation>
    <scope>NUCLEOTIDE SEQUENCE [LARGE SCALE GENOMIC DNA]</scope>
    <source>
        <strain evidence="1">Intl2013</strain>
        <tissue evidence="1">Whole animal</tissue>
    </source>
</reference>
<accession>A0A177AU64</accession>
<dbReference type="EMBL" id="LWCA01001325">
    <property type="protein sequence ID" value="OAF65370.1"/>
    <property type="molecule type" value="Genomic_DNA"/>
</dbReference>
<dbReference type="OrthoDB" id="10067544at2759"/>
<evidence type="ECO:0000313" key="2">
    <source>
        <dbReference type="Proteomes" id="UP000078046"/>
    </source>
</evidence>
<organism evidence="1 2">
    <name type="scientific">Intoshia linei</name>
    <dbReference type="NCBI Taxonomy" id="1819745"/>
    <lineage>
        <taxon>Eukaryota</taxon>
        <taxon>Metazoa</taxon>
        <taxon>Spiralia</taxon>
        <taxon>Lophotrochozoa</taxon>
        <taxon>Mesozoa</taxon>
        <taxon>Orthonectida</taxon>
        <taxon>Rhopaluridae</taxon>
        <taxon>Intoshia</taxon>
    </lineage>
</organism>
<evidence type="ECO:0008006" key="3">
    <source>
        <dbReference type="Google" id="ProtNLM"/>
    </source>
</evidence>
<gene>
    <name evidence="1" type="ORF">A3Q56_06921</name>
</gene>
<sequence>MLSRTGPKIEQHIPLLQAAYQRNRSTTEHVFTYKSLAKKAITSNNYEFHVLLMALSKDTIYQATLIEDLKRIVEKYEFHIMKILLENIEYTEMRKSFSEPFVTNTGYPQGNSFSAVFFIL</sequence>
<proteinExistence type="predicted"/>
<evidence type="ECO:0000313" key="1">
    <source>
        <dbReference type="EMBL" id="OAF65370.1"/>
    </source>
</evidence>
<protein>
    <recommendedName>
        <fullName evidence="3">Reverse transcriptase domain-containing protein</fullName>
    </recommendedName>
</protein>